<dbReference type="InterPro" id="IPR029063">
    <property type="entry name" value="SAM-dependent_MTases_sf"/>
</dbReference>
<proteinExistence type="predicted"/>
<evidence type="ECO:0000313" key="3">
    <source>
        <dbReference type="Proteomes" id="UP000553034"/>
    </source>
</evidence>
<keyword evidence="2" id="KW-0489">Methyltransferase</keyword>
<dbReference type="Gene3D" id="3.40.50.150">
    <property type="entry name" value="Vaccinia Virus protein VP39"/>
    <property type="match status" value="1"/>
</dbReference>
<gene>
    <name evidence="2" type="ORF">GGR32_001506</name>
</gene>
<dbReference type="Pfam" id="PF13847">
    <property type="entry name" value="Methyltransf_31"/>
    <property type="match status" value="1"/>
</dbReference>
<dbReference type="Gene3D" id="2.20.25.110">
    <property type="entry name" value="S-adenosyl-L-methionine-dependent methyltransferases"/>
    <property type="match status" value="1"/>
</dbReference>
<evidence type="ECO:0000259" key="1">
    <source>
        <dbReference type="Pfam" id="PF13847"/>
    </source>
</evidence>
<accession>A0A840EQF6</accession>
<dbReference type="RefSeq" id="WP_183477565.1">
    <property type="nucleotide sequence ID" value="NZ_JACIFO010000005.1"/>
</dbReference>
<dbReference type="SUPFAM" id="SSF53335">
    <property type="entry name" value="S-adenosyl-L-methionine-dependent methyltransferases"/>
    <property type="match status" value="1"/>
</dbReference>
<dbReference type="PANTHER" id="PTHR43861">
    <property type="entry name" value="TRANS-ACONITATE 2-METHYLTRANSFERASE-RELATED"/>
    <property type="match status" value="1"/>
</dbReference>
<dbReference type="GO" id="GO:0008168">
    <property type="term" value="F:methyltransferase activity"/>
    <property type="evidence" value="ECO:0007669"/>
    <property type="project" value="UniProtKB-KW"/>
</dbReference>
<evidence type="ECO:0000313" key="2">
    <source>
        <dbReference type="EMBL" id="MBB4119210.1"/>
    </source>
</evidence>
<dbReference type="GO" id="GO:0032259">
    <property type="term" value="P:methylation"/>
    <property type="evidence" value="ECO:0007669"/>
    <property type="project" value="UniProtKB-KW"/>
</dbReference>
<feature type="domain" description="Methyltransferase" evidence="1">
    <location>
        <begin position="44"/>
        <end position="148"/>
    </location>
</feature>
<keyword evidence="3" id="KW-1185">Reference proteome</keyword>
<reference evidence="2 3" key="1">
    <citation type="submission" date="2020-08" db="EMBL/GenBank/DDBJ databases">
        <title>Genomic Encyclopedia of Type Strains, Phase IV (KMG-IV): sequencing the most valuable type-strain genomes for metagenomic binning, comparative biology and taxonomic classification.</title>
        <authorList>
            <person name="Goeker M."/>
        </authorList>
    </citation>
    <scope>NUCLEOTIDE SEQUENCE [LARGE SCALE GENOMIC DNA]</scope>
    <source>
        <strain evidence="2 3">DSM 29568</strain>
    </source>
</reference>
<dbReference type="InterPro" id="IPR025714">
    <property type="entry name" value="Methyltranfer_dom"/>
</dbReference>
<comment type="caution">
    <text evidence="2">The sequence shown here is derived from an EMBL/GenBank/DDBJ whole genome shotgun (WGS) entry which is preliminary data.</text>
</comment>
<organism evidence="2 3">
    <name type="scientific">Mesonia hippocampi</name>
    <dbReference type="NCBI Taxonomy" id="1628250"/>
    <lineage>
        <taxon>Bacteria</taxon>
        <taxon>Pseudomonadati</taxon>
        <taxon>Bacteroidota</taxon>
        <taxon>Flavobacteriia</taxon>
        <taxon>Flavobacteriales</taxon>
        <taxon>Flavobacteriaceae</taxon>
        <taxon>Mesonia</taxon>
    </lineage>
</organism>
<keyword evidence="2" id="KW-0808">Transferase</keyword>
<dbReference type="EMBL" id="JACIFO010000005">
    <property type="protein sequence ID" value="MBB4119210.1"/>
    <property type="molecule type" value="Genomic_DNA"/>
</dbReference>
<dbReference type="CDD" id="cd02440">
    <property type="entry name" value="AdoMet_MTases"/>
    <property type="match status" value="1"/>
</dbReference>
<sequence length="243" mass="28656">MTDSTTKWYASWFDTEFYHILYKDRDYREAKLFMGNLIDYLDLDKNAHILDLACGKGRHSIYLNQLGFPVTGVDLSKNSIQAAQKYATETLQFKVYDMTQALPTKFDAVFNLFTSFGYFDKEEDNLNTLKAIKQELKPGAKAVIDFMNVDYVTRNLVPKEIKTVEGIDFHITRWIEDGFIKKNIQFRVNQEKYNFTERVKMLSLKDFQNYFDQVGISLIDCFGNYQLQKFDQQQHQRLILIFN</sequence>
<protein>
    <submittedName>
        <fullName evidence="2">SAM-dependent methyltransferase</fullName>
    </submittedName>
</protein>
<dbReference type="Proteomes" id="UP000553034">
    <property type="component" value="Unassembled WGS sequence"/>
</dbReference>
<name>A0A840EQF6_9FLAO</name>
<dbReference type="AlphaFoldDB" id="A0A840EQF6"/>